<evidence type="ECO:0000256" key="1">
    <source>
        <dbReference type="ARBA" id="ARBA00022630"/>
    </source>
</evidence>
<evidence type="ECO:0000313" key="6">
    <source>
        <dbReference type="Proteomes" id="UP000193077"/>
    </source>
</evidence>
<dbReference type="Pfam" id="PF03450">
    <property type="entry name" value="CO_deh_flav_C"/>
    <property type="match status" value="1"/>
</dbReference>
<dbReference type="GO" id="GO:0071949">
    <property type="term" value="F:FAD binding"/>
    <property type="evidence" value="ECO:0007669"/>
    <property type="project" value="InterPro"/>
</dbReference>
<dbReference type="AlphaFoldDB" id="A0A1Y5TTD6"/>
<proteinExistence type="predicted"/>
<dbReference type="Gene3D" id="3.30.43.10">
    <property type="entry name" value="Uridine Diphospho-n-acetylenolpyruvylglucosamine Reductase, domain 2"/>
    <property type="match status" value="1"/>
</dbReference>
<dbReference type="SMART" id="SM01092">
    <property type="entry name" value="CO_deh_flav_C"/>
    <property type="match status" value="1"/>
</dbReference>
<dbReference type="RefSeq" id="WP_165759872.1">
    <property type="nucleotide sequence ID" value="NZ_FWFO01000006.1"/>
</dbReference>
<evidence type="ECO:0000256" key="2">
    <source>
        <dbReference type="ARBA" id="ARBA00022827"/>
    </source>
</evidence>
<dbReference type="InterPro" id="IPR016166">
    <property type="entry name" value="FAD-bd_PCMH"/>
</dbReference>
<dbReference type="Pfam" id="PF00941">
    <property type="entry name" value="FAD_binding_5"/>
    <property type="match status" value="1"/>
</dbReference>
<dbReference type="SUPFAM" id="SSF55447">
    <property type="entry name" value="CO dehydrogenase flavoprotein C-terminal domain-like"/>
    <property type="match status" value="1"/>
</dbReference>
<sequence>MKSSFTYQRATTPAEAVALLAEKGAGAKIWAGGTDMTLHWQQEKTKPTACIDIRDLKELDYIRIEGDAIRIGALTSLATLERSADQHHVLASLSEITKLMATPQTRTLATVGGNLCNASPAADLSPAFVALGARAKIFGKDGSRDVAMFDFFQGVNKTALNGAEILEEVTIPLPSDGEIHVSYRRIDRTVVDIALVNGSAAVSVGSDGVISKVGFGLGAVAPIILDASDASAELEGTALADVSIDKLAAVAATAAKHAKPISDIRASAGYRQDMVEIMLRRALEDTIKNHGGTI</sequence>
<dbReference type="InterPro" id="IPR005107">
    <property type="entry name" value="CO_DH_flav_C"/>
</dbReference>
<dbReference type="Gene3D" id="3.30.390.50">
    <property type="entry name" value="CO dehydrogenase flavoprotein, C-terminal domain"/>
    <property type="match status" value="1"/>
</dbReference>
<keyword evidence="1" id="KW-0285">Flavoprotein</keyword>
<dbReference type="Gene3D" id="3.30.465.10">
    <property type="match status" value="1"/>
</dbReference>
<dbReference type="GO" id="GO:0043885">
    <property type="term" value="F:anaerobic carbon-monoxide dehydrogenase activity"/>
    <property type="evidence" value="ECO:0007669"/>
    <property type="project" value="UniProtKB-EC"/>
</dbReference>
<dbReference type="InterPro" id="IPR016167">
    <property type="entry name" value="FAD-bd_PCMH_sub1"/>
</dbReference>
<evidence type="ECO:0000313" key="5">
    <source>
        <dbReference type="EMBL" id="SLN71719.1"/>
    </source>
</evidence>
<keyword evidence="2" id="KW-0274">FAD</keyword>
<accession>A0A1Y5TTD6</accession>
<dbReference type="InterPro" id="IPR036683">
    <property type="entry name" value="CO_DH_flav_C_dom_sf"/>
</dbReference>
<dbReference type="InterPro" id="IPR016169">
    <property type="entry name" value="FAD-bd_PCMH_sub2"/>
</dbReference>
<dbReference type="PANTHER" id="PTHR42659:SF2">
    <property type="entry name" value="XANTHINE DEHYDROGENASE SUBUNIT C-RELATED"/>
    <property type="match status" value="1"/>
</dbReference>
<reference evidence="5 6" key="1">
    <citation type="submission" date="2017-03" db="EMBL/GenBank/DDBJ databases">
        <authorList>
            <person name="Afonso C.L."/>
            <person name="Miller P.J."/>
            <person name="Scott M.A."/>
            <person name="Spackman E."/>
            <person name="Goraichik I."/>
            <person name="Dimitrov K.M."/>
            <person name="Suarez D.L."/>
            <person name="Swayne D.E."/>
        </authorList>
    </citation>
    <scope>NUCLEOTIDE SEQUENCE [LARGE SCALE GENOMIC DNA]</scope>
    <source>
        <strain evidence="5 6">CECT 7639</strain>
    </source>
</reference>
<evidence type="ECO:0000259" key="4">
    <source>
        <dbReference type="PROSITE" id="PS51387"/>
    </source>
</evidence>
<dbReference type="EC" id="1.2.7.4" evidence="5"/>
<dbReference type="SUPFAM" id="SSF56176">
    <property type="entry name" value="FAD-binding/transporter-associated domain-like"/>
    <property type="match status" value="1"/>
</dbReference>
<dbReference type="PROSITE" id="PS51387">
    <property type="entry name" value="FAD_PCMH"/>
    <property type="match status" value="1"/>
</dbReference>
<name>A0A1Y5TTD6_9RHOB</name>
<keyword evidence="6" id="KW-1185">Reference proteome</keyword>
<feature type="domain" description="FAD-binding PCMH-type" evidence="4">
    <location>
        <begin position="1"/>
        <end position="176"/>
    </location>
</feature>
<organism evidence="5 6">
    <name type="scientific">Falsiruegeria litorea R37</name>
    <dbReference type="NCBI Taxonomy" id="1200284"/>
    <lineage>
        <taxon>Bacteria</taxon>
        <taxon>Pseudomonadati</taxon>
        <taxon>Pseudomonadota</taxon>
        <taxon>Alphaproteobacteria</taxon>
        <taxon>Rhodobacterales</taxon>
        <taxon>Roseobacteraceae</taxon>
        <taxon>Falsiruegeria</taxon>
    </lineage>
</organism>
<keyword evidence="3 5" id="KW-0560">Oxidoreductase</keyword>
<protein>
    <submittedName>
        <fullName evidence="5">Carbon monoxide dehydrogenase medium chain</fullName>
        <ecNumber evidence="5">1.2.7.4</ecNumber>
    </submittedName>
</protein>
<evidence type="ECO:0000256" key="3">
    <source>
        <dbReference type="ARBA" id="ARBA00023002"/>
    </source>
</evidence>
<gene>
    <name evidence="5" type="primary">coxM_4</name>
    <name evidence="5" type="ORF">TRL7639_04272</name>
</gene>
<dbReference type="InterPro" id="IPR051312">
    <property type="entry name" value="Diverse_Substr_Oxidored"/>
</dbReference>
<dbReference type="EMBL" id="FWFO01000006">
    <property type="protein sequence ID" value="SLN71719.1"/>
    <property type="molecule type" value="Genomic_DNA"/>
</dbReference>
<dbReference type="InterPro" id="IPR036318">
    <property type="entry name" value="FAD-bd_PCMH-like_sf"/>
</dbReference>
<dbReference type="PANTHER" id="PTHR42659">
    <property type="entry name" value="XANTHINE DEHYDROGENASE SUBUNIT C-RELATED"/>
    <property type="match status" value="1"/>
</dbReference>
<dbReference type="InterPro" id="IPR002346">
    <property type="entry name" value="Mopterin_DH_FAD-bd"/>
</dbReference>
<dbReference type="Proteomes" id="UP000193077">
    <property type="component" value="Unassembled WGS sequence"/>
</dbReference>